<keyword evidence="9 11" id="KW-0456">Lyase</keyword>
<keyword evidence="6 11" id="KW-0822">Tryptophan biosynthesis</keyword>
<evidence type="ECO:0000256" key="3">
    <source>
        <dbReference type="ARBA" id="ARBA00009982"/>
    </source>
</evidence>
<comment type="cofactor">
    <cofactor evidence="1 11">
        <name>pyridoxal 5'-phosphate</name>
        <dbReference type="ChEBI" id="CHEBI:597326"/>
    </cofactor>
</comment>
<comment type="subunit">
    <text evidence="4 11">Tetramer of two alpha and two beta chains.</text>
</comment>
<evidence type="ECO:0000313" key="14">
    <source>
        <dbReference type="Proteomes" id="UP001501047"/>
    </source>
</evidence>
<reference evidence="13 14" key="1">
    <citation type="journal article" date="2019" name="Int. J. Syst. Evol. Microbiol.">
        <title>The Global Catalogue of Microorganisms (GCM) 10K type strain sequencing project: providing services to taxonomists for standard genome sequencing and annotation.</title>
        <authorList>
            <consortium name="The Broad Institute Genomics Platform"/>
            <consortium name="The Broad Institute Genome Sequencing Center for Infectious Disease"/>
            <person name="Wu L."/>
            <person name="Ma J."/>
        </authorList>
    </citation>
    <scope>NUCLEOTIDE SEQUENCE [LARGE SCALE GENOMIC DNA]</scope>
    <source>
        <strain evidence="13 14">JCM 1417</strain>
    </source>
</reference>
<evidence type="ECO:0000259" key="12">
    <source>
        <dbReference type="Pfam" id="PF00291"/>
    </source>
</evidence>
<dbReference type="HAMAP" id="MF_00133">
    <property type="entry name" value="Trp_synth_beta"/>
    <property type="match status" value="1"/>
</dbReference>
<dbReference type="Proteomes" id="UP001501047">
    <property type="component" value="Unassembled WGS sequence"/>
</dbReference>
<feature type="domain" description="Tryptophan synthase beta chain-like PALP" evidence="12">
    <location>
        <begin position="50"/>
        <end position="374"/>
    </location>
</feature>
<dbReference type="CDD" id="cd06446">
    <property type="entry name" value="Trp-synth_B"/>
    <property type="match status" value="1"/>
</dbReference>
<dbReference type="InterPro" id="IPR023026">
    <property type="entry name" value="Trp_synth_beta/beta-like"/>
</dbReference>
<keyword evidence="8 11" id="KW-0057">Aromatic amino acid biosynthesis</keyword>
<evidence type="ECO:0000256" key="1">
    <source>
        <dbReference type="ARBA" id="ARBA00001933"/>
    </source>
</evidence>
<organism evidence="13 14">
    <name type="scientific">Clostridium subterminale</name>
    <dbReference type="NCBI Taxonomy" id="1550"/>
    <lineage>
        <taxon>Bacteria</taxon>
        <taxon>Bacillati</taxon>
        <taxon>Bacillota</taxon>
        <taxon>Clostridia</taxon>
        <taxon>Eubacteriales</taxon>
        <taxon>Clostridiaceae</taxon>
        <taxon>Clostridium</taxon>
    </lineage>
</organism>
<comment type="function">
    <text evidence="11">The beta subunit is responsible for the synthesis of L-tryptophan from indole and L-serine.</text>
</comment>
<dbReference type="InterPro" id="IPR036052">
    <property type="entry name" value="TrpB-like_PALP_sf"/>
</dbReference>
<comment type="catalytic activity">
    <reaction evidence="10 11">
        <text>(1S,2R)-1-C-(indol-3-yl)glycerol 3-phosphate + L-serine = D-glyceraldehyde 3-phosphate + L-tryptophan + H2O</text>
        <dbReference type="Rhea" id="RHEA:10532"/>
        <dbReference type="ChEBI" id="CHEBI:15377"/>
        <dbReference type="ChEBI" id="CHEBI:33384"/>
        <dbReference type="ChEBI" id="CHEBI:57912"/>
        <dbReference type="ChEBI" id="CHEBI:58866"/>
        <dbReference type="ChEBI" id="CHEBI:59776"/>
        <dbReference type="EC" id="4.2.1.20"/>
    </reaction>
</comment>
<proteinExistence type="inferred from homology"/>
<dbReference type="PANTHER" id="PTHR48077:SF3">
    <property type="entry name" value="TRYPTOPHAN SYNTHASE"/>
    <property type="match status" value="1"/>
</dbReference>
<evidence type="ECO:0000256" key="6">
    <source>
        <dbReference type="ARBA" id="ARBA00022822"/>
    </source>
</evidence>
<evidence type="ECO:0000256" key="5">
    <source>
        <dbReference type="ARBA" id="ARBA00022605"/>
    </source>
</evidence>
<evidence type="ECO:0000313" key="13">
    <source>
        <dbReference type="EMBL" id="GAA0769166.1"/>
    </source>
</evidence>
<dbReference type="SUPFAM" id="SSF53686">
    <property type="entry name" value="Tryptophan synthase beta subunit-like PLP-dependent enzymes"/>
    <property type="match status" value="1"/>
</dbReference>
<dbReference type="EC" id="4.2.1.20" evidence="11"/>
<dbReference type="InterPro" id="IPR006653">
    <property type="entry name" value="Trp_synth_b_CS"/>
</dbReference>
<keyword evidence="7 11" id="KW-0663">Pyridoxal phosphate</keyword>
<dbReference type="Pfam" id="PF00291">
    <property type="entry name" value="PALP"/>
    <property type="match status" value="1"/>
</dbReference>
<dbReference type="NCBIfam" id="TIGR00263">
    <property type="entry name" value="trpB"/>
    <property type="match status" value="1"/>
</dbReference>
<dbReference type="InterPro" id="IPR006654">
    <property type="entry name" value="Trp_synth_beta"/>
</dbReference>
<dbReference type="PIRSF" id="PIRSF001413">
    <property type="entry name" value="Trp_syn_beta"/>
    <property type="match status" value="1"/>
</dbReference>
<evidence type="ECO:0000256" key="10">
    <source>
        <dbReference type="ARBA" id="ARBA00049047"/>
    </source>
</evidence>
<dbReference type="InterPro" id="IPR001926">
    <property type="entry name" value="TrpB-like_PALP"/>
</dbReference>
<dbReference type="PROSITE" id="PS00168">
    <property type="entry name" value="TRP_SYNTHASE_BETA"/>
    <property type="match status" value="1"/>
</dbReference>
<dbReference type="Gene3D" id="3.40.50.1100">
    <property type="match status" value="2"/>
</dbReference>
<sequence>MKGYFGKYGGAYVSDDVKKALGELEEAFEKAIEDKEFMREYNYYLKDYSGRETPLYFAENLTKFCGGAKVYLKREDLNHTGAHKINNVLGQILLAKRMGKNKVIAETGAGQHGVATATLAAKFGMECEIVMGEEDIKRQELNVFKMKILGAKVTPANSGTKTLNDAVNEALEKWVKNISDTFYVLGSAVGPHPYPRIVKEFQKIIGEEARKQILEKENKLPNYVVACVGGGSNAIGIFTAFLEDKDVNLVGVEAAGYGVETEMHAATITKGREAIIHGMNTLVLKNDSGDVKEAYSISPGLDYPGVGPEHAFLSEIGRARYKYITDNEAINAFMTLSKLEGIIPAVESAHAIAYTIKLAKTLKQNEVIVVSLSGRGDKDVSTISKLLN</sequence>
<protein>
    <recommendedName>
        <fullName evidence="11">Tryptophan synthase beta chain</fullName>
        <ecNumber evidence="11">4.2.1.20</ecNumber>
    </recommendedName>
</protein>
<keyword evidence="14" id="KW-1185">Reference proteome</keyword>
<dbReference type="RefSeq" id="WP_343824261.1">
    <property type="nucleotide sequence ID" value="NZ_BAAACI010000001.1"/>
</dbReference>
<evidence type="ECO:0000256" key="11">
    <source>
        <dbReference type="HAMAP-Rule" id="MF_00133"/>
    </source>
</evidence>
<evidence type="ECO:0000256" key="4">
    <source>
        <dbReference type="ARBA" id="ARBA00011270"/>
    </source>
</evidence>
<evidence type="ECO:0000256" key="8">
    <source>
        <dbReference type="ARBA" id="ARBA00023141"/>
    </source>
</evidence>
<dbReference type="EMBL" id="BAAACI010000001">
    <property type="protein sequence ID" value="GAA0769166.1"/>
    <property type="molecule type" value="Genomic_DNA"/>
</dbReference>
<dbReference type="PANTHER" id="PTHR48077">
    <property type="entry name" value="TRYPTOPHAN SYNTHASE-RELATED"/>
    <property type="match status" value="1"/>
</dbReference>
<name>A0ABN1KKC6_CLOSU</name>
<comment type="caution">
    <text evidence="13">The sequence shown here is derived from an EMBL/GenBank/DDBJ whole genome shotgun (WGS) entry which is preliminary data.</text>
</comment>
<gene>
    <name evidence="11 13" type="primary">trpB</name>
    <name evidence="13" type="ORF">GCM10008908_10430</name>
</gene>
<evidence type="ECO:0000256" key="9">
    <source>
        <dbReference type="ARBA" id="ARBA00023239"/>
    </source>
</evidence>
<comment type="similarity">
    <text evidence="3 11">Belongs to the TrpB family.</text>
</comment>
<evidence type="ECO:0000256" key="7">
    <source>
        <dbReference type="ARBA" id="ARBA00022898"/>
    </source>
</evidence>
<keyword evidence="5 11" id="KW-0028">Amino-acid biosynthesis</keyword>
<evidence type="ECO:0000256" key="2">
    <source>
        <dbReference type="ARBA" id="ARBA00004733"/>
    </source>
</evidence>
<comment type="pathway">
    <text evidence="2 11">Amino-acid biosynthesis; L-tryptophan biosynthesis; L-tryptophan from chorismate: step 5/5.</text>
</comment>
<accession>A0ABN1KKC6</accession>
<feature type="modified residue" description="N6-(pyridoxal phosphate)lysine" evidence="11">
    <location>
        <position position="84"/>
    </location>
</feature>